<evidence type="ECO:0000313" key="1">
    <source>
        <dbReference type="EMBL" id="CUQ20465.1"/>
    </source>
</evidence>
<dbReference type="Proteomes" id="UP000095512">
    <property type="component" value="Unassembled WGS sequence"/>
</dbReference>
<evidence type="ECO:0000313" key="2">
    <source>
        <dbReference type="Proteomes" id="UP000095512"/>
    </source>
</evidence>
<protein>
    <submittedName>
        <fullName evidence="1">Uncharacterized protein</fullName>
    </submittedName>
</protein>
<name>A0A174UL66_9FIRM</name>
<organism evidence="1 2">
    <name type="scientific">Enterocloster clostridioformis</name>
    <dbReference type="NCBI Taxonomy" id="1531"/>
    <lineage>
        <taxon>Bacteria</taxon>
        <taxon>Bacillati</taxon>
        <taxon>Bacillota</taxon>
        <taxon>Clostridia</taxon>
        <taxon>Lachnospirales</taxon>
        <taxon>Lachnospiraceae</taxon>
        <taxon>Enterocloster</taxon>
    </lineage>
</organism>
<dbReference type="RefSeq" id="WP_057573121.1">
    <property type="nucleotide sequence ID" value="NZ_CZAB01000113.1"/>
</dbReference>
<accession>A0A174UL66</accession>
<reference evidence="1 2" key="1">
    <citation type="submission" date="2015-09" db="EMBL/GenBank/DDBJ databases">
        <authorList>
            <consortium name="Pathogen Informatics"/>
        </authorList>
    </citation>
    <scope>NUCLEOTIDE SEQUENCE [LARGE SCALE GENOMIC DNA]</scope>
    <source>
        <strain evidence="1 2">2789STDY5834865</strain>
    </source>
</reference>
<dbReference type="AlphaFoldDB" id="A0A174UL66"/>
<sequence>MKRFAEPKERLPFTQKSAEELAFEMNKALEDVTEMTEEELFEDDAEGGYFDDLAYYEEDD</sequence>
<dbReference type="EMBL" id="CZAB01000113">
    <property type="protein sequence ID" value="CUQ20465.1"/>
    <property type="molecule type" value="Genomic_DNA"/>
</dbReference>
<gene>
    <name evidence="1" type="ORF">ERS852480_05140</name>
</gene>
<proteinExistence type="predicted"/>